<keyword evidence="4 9" id="KW-0812">Transmembrane</keyword>
<name>A0ABM0SYY1_CAMSA</name>
<dbReference type="RefSeq" id="XP_010418153.1">
    <property type="nucleotide sequence ID" value="XM_010419851.2"/>
</dbReference>
<feature type="transmembrane region" description="Helical" evidence="9">
    <location>
        <begin position="314"/>
        <end position="330"/>
    </location>
</feature>
<evidence type="ECO:0000256" key="3">
    <source>
        <dbReference type="ARBA" id="ARBA00009561"/>
    </source>
</evidence>
<comment type="similarity">
    <text evidence="3">Belongs to the OST3/OST6 family.</text>
</comment>
<feature type="transmembrane region" description="Helical" evidence="9">
    <location>
        <begin position="203"/>
        <end position="222"/>
    </location>
</feature>
<gene>
    <name evidence="12" type="primary">LOC104703775</name>
</gene>
<evidence type="ECO:0000256" key="9">
    <source>
        <dbReference type="SAM" id="Phobius"/>
    </source>
</evidence>
<evidence type="ECO:0000313" key="11">
    <source>
        <dbReference type="Proteomes" id="UP000694864"/>
    </source>
</evidence>
<evidence type="ECO:0000256" key="2">
    <source>
        <dbReference type="ARBA" id="ARBA00004477"/>
    </source>
</evidence>
<dbReference type="InterPro" id="IPR021149">
    <property type="entry name" value="OligosaccharylTrfase_OST3/OST6"/>
</dbReference>
<dbReference type="Proteomes" id="UP000694864">
    <property type="component" value="Chromosome 7"/>
</dbReference>
<keyword evidence="6" id="KW-0256">Endoplasmic reticulum</keyword>
<dbReference type="GeneID" id="104703775"/>
<evidence type="ECO:0000256" key="5">
    <source>
        <dbReference type="ARBA" id="ARBA00022729"/>
    </source>
</evidence>
<evidence type="ECO:0000313" key="12">
    <source>
        <dbReference type="RefSeq" id="XP_010418153.1"/>
    </source>
</evidence>
<evidence type="ECO:0000256" key="8">
    <source>
        <dbReference type="ARBA" id="ARBA00023136"/>
    </source>
</evidence>
<feature type="signal peptide" evidence="10">
    <location>
        <begin position="1"/>
        <end position="30"/>
    </location>
</feature>
<dbReference type="PANTHER" id="PTHR12692">
    <property type="entry name" value="DOLICHYL-DIPHOSPHOOLIGOSACCHARIDE--PROTEIN GLYCOSYLTRANSFERASE-RELATED"/>
    <property type="match status" value="1"/>
</dbReference>
<protein>
    <submittedName>
        <fullName evidence="12">Probable dolichyl-diphosphooligosaccharide--protein glycosyltransferase subunit 3B</fullName>
    </submittedName>
</protein>
<evidence type="ECO:0000256" key="1">
    <source>
        <dbReference type="ARBA" id="ARBA00002791"/>
    </source>
</evidence>
<comment type="function">
    <text evidence="1">Subunit of the oligosaccharyl transferase (OST) complex that catalyzes the initial transfer of a defined glycan (Glc(3)Man(9)GlcNAc(2) in eukaryotes) from the lipid carrier dolichol-pyrophosphate to an asparagine residue within an Asn-X-Ser/Thr consensus motif in nascent polypeptide chains, the first step in protein N-glycosylation. N-glycosylation occurs cotranslationally and the complex associates with the Sec61 complex at the channel-forming translocon complex that mediates protein translocation across the endoplasmic reticulum (ER). All subunits are required for a maximal enzyme activity.</text>
</comment>
<sequence length="354" mass="39720">MRSTTTTTMAVKSKLVSLLFLIATLSSAFAASFSDSDSDSDLVNELVSLRSATESGVIHLDDHGISKFLTSASTPRPYSLLVFFDATQLHSKTELRLQELRREFGVVSASYLANNNGSEGTKLFFCEIEFSKSQSSFQLFGVNALPHIRLVSPFISNLRDESGQMDQSDYSRLAESMAEFVEQRTKLKVGPIQRPPFLSKSQIGVIVSLIVIATPFVIKRILRGETLLHDHRLWLAGAIFVYFFSVAGTMHNIIRKMPMFLQDRNDPNKLVFFYQGSGMQLGAEGFAVGFLYTVVGLLLAFVTNVLVRVKNLNAQRLVMLLALFISFWAVKKVVYLDNWKTGYGIHPYWPSSWR</sequence>
<feature type="transmembrane region" description="Helical" evidence="9">
    <location>
        <begin position="286"/>
        <end position="307"/>
    </location>
</feature>
<keyword evidence="11" id="KW-1185">Reference proteome</keyword>
<keyword evidence="8 9" id="KW-0472">Membrane</keyword>
<keyword evidence="5 10" id="KW-0732">Signal</keyword>
<dbReference type="Gene3D" id="3.40.30.10">
    <property type="entry name" value="Glutaredoxin"/>
    <property type="match status" value="1"/>
</dbReference>
<feature type="transmembrane region" description="Helical" evidence="9">
    <location>
        <begin position="234"/>
        <end position="254"/>
    </location>
</feature>
<dbReference type="PANTHER" id="PTHR12692:SF0">
    <property type="entry name" value="GH11935P"/>
    <property type="match status" value="1"/>
</dbReference>
<evidence type="ECO:0000256" key="4">
    <source>
        <dbReference type="ARBA" id="ARBA00022692"/>
    </source>
</evidence>
<comment type="subcellular location">
    <subcellularLocation>
        <location evidence="2">Endoplasmic reticulum membrane</location>
        <topology evidence="2">Multi-pass membrane protein</topology>
    </subcellularLocation>
</comment>
<evidence type="ECO:0000256" key="6">
    <source>
        <dbReference type="ARBA" id="ARBA00022824"/>
    </source>
</evidence>
<dbReference type="Pfam" id="PF04756">
    <property type="entry name" value="OST3_OST6"/>
    <property type="match status" value="1"/>
</dbReference>
<organism evidence="11 12">
    <name type="scientific">Camelina sativa</name>
    <name type="common">False flax</name>
    <name type="synonym">Myagrum sativum</name>
    <dbReference type="NCBI Taxonomy" id="90675"/>
    <lineage>
        <taxon>Eukaryota</taxon>
        <taxon>Viridiplantae</taxon>
        <taxon>Streptophyta</taxon>
        <taxon>Embryophyta</taxon>
        <taxon>Tracheophyta</taxon>
        <taxon>Spermatophyta</taxon>
        <taxon>Magnoliopsida</taxon>
        <taxon>eudicotyledons</taxon>
        <taxon>Gunneridae</taxon>
        <taxon>Pentapetalae</taxon>
        <taxon>rosids</taxon>
        <taxon>malvids</taxon>
        <taxon>Brassicales</taxon>
        <taxon>Brassicaceae</taxon>
        <taxon>Camelineae</taxon>
        <taxon>Camelina</taxon>
    </lineage>
</organism>
<keyword evidence="7 9" id="KW-1133">Transmembrane helix</keyword>
<proteinExistence type="inferred from homology"/>
<evidence type="ECO:0000256" key="10">
    <source>
        <dbReference type="SAM" id="SignalP"/>
    </source>
</evidence>
<evidence type="ECO:0000256" key="7">
    <source>
        <dbReference type="ARBA" id="ARBA00022989"/>
    </source>
</evidence>
<reference evidence="12" key="2">
    <citation type="submission" date="2025-08" db="UniProtKB">
        <authorList>
            <consortium name="RefSeq"/>
        </authorList>
    </citation>
    <scope>IDENTIFICATION</scope>
    <source>
        <tissue evidence="12">Leaf</tissue>
    </source>
</reference>
<feature type="chain" id="PRO_5047161197" evidence="10">
    <location>
        <begin position="31"/>
        <end position="354"/>
    </location>
</feature>
<accession>A0ABM0SYY1</accession>
<reference evidence="11" key="1">
    <citation type="journal article" date="2014" name="Nat. Commun.">
        <title>The emerging biofuel crop Camelina sativa retains a highly undifferentiated hexaploid genome structure.</title>
        <authorList>
            <person name="Kagale S."/>
            <person name="Koh C."/>
            <person name="Nixon J."/>
            <person name="Bollina V."/>
            <person name="Clarke W.E."/>
            <person name="Tuteja R."/>
            <person name="Spillane C."/>
            <person name="Robinson S.J."/>
            <person name="Links M.G."/>
            <person name="Clarke C."/>
            <person name="Higgins E.E."/>
            <person name="Huebert T."/>
            <person name="Sharpe A.G."/>
            <person name="Parkin I.A."/>
        </authorList>
    </citation>
    <scope>NUCLEOTIDE SEQUENCE [LARGE SCALE GENOMIC DNA]</scope>
    <source>
        <strain evidence="11">cv. DH55</strain>
    </source>
</reference>